<dbReference type="GeneID" id="31012253"/>
<dbReference type="GO" id="GO:0004029">
    <property type="term" value="F:aldehyde dehydrogenase (NAD+) activity"/>
    <property type="evidence" value="ECO:0007669"/>
    <property type="project" value="TreeGrafter"/>
</dbReference>
<dbReference type="InterPro" id="IPR051783">
    <property type="entry name" value="NAD(P)-dependent_oxidoreduct"/>
</dbReference>
<dbReference type="InterPro" id="IPR001509">
    <property type="entry name" value="Epimerase_deHydtase"/>
</dbReference>
<dbReference type="PANTHER" id="PTHR48079">
    <property type="entry name" value="PROTEIN YEEZ"/>
    <property type="match status" value="1"/>
</dbReference>
<dbReference type="RefSeq" id="XP_020131252.1">
    <property type="nucleotide sequence ID" value="XM_020271994.1"/>
</dbReference>
<accession>A0A1J9R304</accession>
<dbReference type="GO" id="GO:0005737">
    <property type="term" value="C:cytoplasm"/>
    <property type="evidence" value="ECO:0007669"/>
    <property type="project" value="TreeGrafter"/>
</dbReference>
<dbReference type="PANTHER" id="PTHR48079:SF6">
    <property type="entry name" value="NAD(P)-BINDING DOMAIN-CONTAINING PROTEIN-RELATED"/>
    <property type="match status" value="1"/>
</dbReference>
<feature type="domain" description="NAD-dependent epimerase/dehydratase" evidence="1">
    <location>
        <begin position="181"/>
        <end position="267"/>
    </location>
</feature>
<evidence type="ECO:0000313" key="3">
    <source>
        <dbReference type="Proteomes" id="UP000183809"/>
    </source>
</evidence>
<name>A0A1J9R304_9PEZI</name>
<evidence type="ECO:0000259" key="1">
    <source>
        <dbReference type="Pfam" id="PF01370"/>
    </source>
</evidence>
<sequence length="385" mass="40229">MASPSSSSTTPPTPPRILLTGATGYIGGTILHTLLTTPSPSHALPITCLLRSPSAAALLTSTYGPSLVQPVLYAGLDDLPAATAAAATAADIVINAALGYHAAAAHALIRGLAQRQRQHPPQTTPLHPPYYIHLSGASNLADRSLSGAWTASPRTFDDCPTSTFSIHAWQRTLDSTHPYIQRTAELSSVALGLELGVRTVVIMPPLVWGRGTGTGKRESTQVPAYVRVAARRGRAVVMGDGRGEWDHVHVEDLGGLYRLVVEAIVAGGGGAGAGVPVGEEGVVFAADGRQSWREVAEAVGEVGVAEGRLRDAGVDEVSVGEGTRLFAEAYLGEGVDEEMVELGLASHGRTVPSVARSLGWKPTNGGEEAWRRGLREDIKVALQSC</sequence>
<dbReference type="SUPFAM" id="SSF51735">
    <property type="entry name" value="NAD(P)-binding Rossmann-fold domains"/>
    <property type="match status" value="1"/>
</dbReference>
<reference evidence="2 3" key="1">
    <citation type="submission" date="2016-10" db="EMBL/GenBank/DDBJ databases">
        <title>Proteomics and genomics reveal pathogen-plant mechanisms compatible with a hemibiotrophic lifestyle of Diplodia corticola.</title>
        <authorList>
            <person name="Fernandes I."/>
            <person name="De Jonge R."/>
            <person name="Van De Peer Y."/>
            <person name="Devreese B."/>
            <person name="Alves A."/>
            <person name="Esteves A.C."/>
        </authorList>
    </citation>
    <scope>NUCLEOTIDE SEQUENCE [LARGE SCALE GENOMIC DNA]</scope>
    <source>
        <strain evidence="2 3">CBS 112549</strain>
    </source>
</reference>
<keyword evidence="3" id="KW-1185">Reference proteome</keyword>
<dbReference type="Proteomes" id="UP000183809">
    <property type="component" value="Unassembled WGS sequence"/>
</dbReference>
<dbReference type="STRING" id="236234.A0A1J9R304"/>
<dbReference type="Pfam" id="PF01370">
    <property type="entry name" value="Epimerase"/>
    <property type="match status" value="1"/>
</dbReference>
<dbReference type="OrthoDB" id="10262413at2759"/>
<evidence type="ECO:0000313" key="2">
    <source>
        <dbReference type="EMBL" id="OJD34992.1"/>
    </source>
</evidence>
<gene>
    <name evidence="2" type="ORF">BKCO1_1900020</name>
</gene>
<organism evidence="2 3">
    <name type="scientific">Diplodia corticola</name>
    <dbReference type="NCBI Taxonomy" id="236234"/>
    <lineage>
        <taxon>Eukaryota</taxon>
        <taxon>Fungi</taxon>
        <taxon>Dikarya</taxon>
        <taxon>Ascomycota</taxon>
        <taxon>Pezizomycotina</taxon>
        <taxon>Dothideomycetes</taxon>
        <taxon>Dothideomycetes incertae sedis</taxon>
        <taxon>Botryosphaeriales</taxon>
        <taxon>Botryosphaeriaceae</taxon>
        <taxon>Diplodia</taxon>
    </lineage>
</organism>
<comment type="caution">
    <text evidence="2">The sequence shown here is derived from an EMBL/GenBank/DDBJ whole genome shotgun (WGS) entry which is preliminary data.</text>
</comment>
<dbReference type="EMBL" id="MNUE01000019">
    <property type="protein sequence ID" value="OJD34992.1"/>
    <property type="molecule type" value="Genomic_DNA"/>
</dbReference>
<dbReference type="InterPro" id="IPR036291">
    <property type="entry name" value="NAD(P)-bd_dom_sf"/>
</dbReference>
<proteinExistence type="predicted"/>
<dbReference type="AlphaFoldDB" id="A0A1J9R304"/>
<protein>
    <submittedName>
        <fullName evidence="2">Nad dependent epimerase dehydratase family protein</fullName>
    </submittedName>
</protein>
<dbReference type="Gene3D" id="3.40.50.720">
    <property type="entry name" value="NAD(P)-binding Rossmann-like Domain"/>
    <property type="match status" value="1"/>
</dbReference>